<dbReference type="Proteomes" id="UP001237823">
    <property type="component" value="Unassembled WGS sequence"/>
</dbReference>
<evidence type="ECO:0000313" key="2">
    <source>
        <dbReference type="Proteomes" id="UP001237823"/>
    </source>
</evidence>
<dbReference type="EMBL" id="JAUCML010000003">
    <property type="protein sequence ID" value="MDM7884454.1"/>
    <property type="molecule type" value="Genomic_DNA"/>
</dbReference>
<proteinExistence type="predicted"/>
<organism evidence="1 2">
    <name type="scientific">Curtobacterium citri</name>
    <dbReference type="NCBI Taxonomy" id="3055139"/>
    <lineage>
        <taxon>Bacteria</taxon>
        <taxon>Bacillati</taxon>
        <taxon>Actinomycetota</taxon>
        <taxon>Actinomycetes</taxon>
        <taxon>Micrococcales</taxon>
        <taxon>Microbacteriaceae</taxon>
        <taxon>Curtobacterium</taxon>
    </lineage>
</organism>
<gene>
    <name evidence="1" type="ORF">QUG92_04995</name>
</gene>
<accession>A0ABT7T4E9</accession>
<reference evidence="1 2" key="1">
    <citation type="submission" date="2023-06" db="EMBL/GenBank/DDBJ databases">
        <authorList>
            <person name="Feng G."/>
            <person name="Li J."/>
            <person name="Zhu H."/>
        </authorList>
    </citation>
    <scope>NUCLEOTIDE SEQUENCE [LARGE SCALE GENOMIC DNA]</scope>
    <source>
        <strain evidence="1 2">RHCKG23</strain>
    </source>
</reference>
<evidence type="ECO:0000313" key="1">
    <source>
        <dbReference type="EMBL" id="MDM7884454.1"/>
    </source>
</evidence>
<keyword evidence="2" id="KW-1185">Reference proteome</keyword>
<protein>
    <recommendedName>
        <fullName evidence="3">Lipoprotein</fullName>
    </recommendedName>
</protein>
<comment type="caution">
    <text evidence="1">The sequence shown here is derived from an EMBL/GenBank/DDBJ whole genome shotgun (WGS) entry which is preliminary data.</text>
</comment>
<name>A0ABT7T4E9_9MICO</name>
<dbReference type="RefSeq" id="WP_289457931.1">
    <property type="nucleotide sequence ID" value="NZ_JAUCML010000003.1"/>
</dbReference>
<evidence type="ECO:0008006" key="3">
    <source>
        <dbReference type="Google" id="ProtNLM"/>
    </source>
</evidence>
<sequence>MGSIIEMQGRAQRAEITPLASAISLFGCAHGHKESSASFWACA</sequence>